<sequence length="371" mass="40765">MTTIVRNADIFKAMETWAPKHLAYDWDHIGLQIGSFHQPVKKVMVTLDVLESTADEAIEKNVDLIIAHHPLLFKSMQHVNVDTAKGRTIRKLLQHDITVYAAHTNLDAANGGVNDMLCDRLGIGDRKILDVSHTEKLVKLAVFVPVTHAEQVRNAISEKGAGHIGDYSHCTFQTTGQGTFKPLDGTDPYIGTHGKLAFVDEVKIETILPASKLPPVLEAMITAHPYEEAAYDIYPVENSGTVYGVGRIGKLDQKLTLEALCEHVKTALNVPHVRVTGELAKEVQKVAVLGGSGEKYIHKAKQMGADVYITGDMTFHAAQDAEAMGLSVIDPGHHIETIMKGYTKAYLEDCFTSDAFEIIVSNTNTEPFQFI</sequence>
<dbReference type="PANTHER" id="PTHR13799">
    <property type="entry name" value="NGG1 INTERACTING FACTOR 3"/>
    <property type="match status" value="1"/>
</dbReference>
<dbReference type="AlphaFoldDB" id="A0A4Y9AE56"/>
<evidence type="ECO:0000256" key="2">
    <source>
        <dbReference type="ARBA" id="ARBA00022112"/>
    </source>
</evidence>
<dbReference type="PANTHER" id="PTHR13799:SF14">
    <property type="entry name" value="GTP CYCLOHYDROLASE 1 TYPE 2 HOMOLOG"/>
    <property type="match status" value="1"/>
</dbReference>
<dbReference type="GO" id="GO:0005737">
    <property type="term" value="C:cytoplasm"/>
    <property type="evidence" value="ECO:0007669"/>
    <property type="project" value="TreeGrafter"/>
</dbReference>
<evidence type="ECO:0000313" key="6">
    <source>
        <dbReference type="EMBL" id="TFJ94096.1"/>
    </source>
</evidence>
<comment type="similarity">
    <text evidence="1 4">Belongs to the GTP cyclohydrolase I type 2/NIF3 family.</text>
</comment>
<evidence type="ECO:0000313" key="7">
    <source>
        <dbReference type="Proteomes" id="UP000298484"/>
    </source>
</evidence>
<dbReference type="PIRSF" id="PIRSF037489">
    <property type="entry name" value="UCP037489_NIF3_YqfO"/>
    <property type="match status" value="1"/>
</dbReference>
<dbReference type="GO" id="GO:0046872">
    <property type="term" value="F:metal ion binding"/>
    <property type="evidence" value="ECO:0007669"/>
    <property type="project" value="UniProtKB-UniRule"/>
</dbReference>
<dbReference type="InterPro" id="IPR017221">
    <property type="entry name" value="DUF34/NIF3_bac"/>
</dbReference>
<feature type="binding site" evidence="5">
    <location>
        <position position="336"/>
    </location>
    <ligand>
        <name>a divalent metal cation</name>
        <dbReference type="ChEBI" id="CHEBI:60240"/>
        <label>1</label>
    </ligand>
</feature>
<dbReference type="EMBL" id="SRHY01000003">
    <property type="protein sequence ID" value="TFJ94096.1"/>
    <property type="molecule type" value="Genomic_DNA"/>
</dbReference>
<dbReference type="Pfam" id="PF01784">
    <property type="entry name" value="DUF34_NIF3"/>
    <property type="match status" value="1"/>
</dbReference>
<gene>
    <name evidence="6" type="ORF">E4U82_04585</name>
</gene>
<feature type="binding site" evidence="5">
    <location>
        <position position="69"/>
    </location>
    <ligand>
        <name>a divalent metal cation</name>
        <dbReference type="ChEBI" id="CHEBI:60240"/>
        <label>1</label>
    </ligand>
</feature>
<dbReference type="RefSeq" id="WP_135108896.1">
    <property type="nucleotide sequence ID" value="NZ_SRHY01000003.1"/>
</dbReference>
<evidence type="ECO:0000256" key="4">
    <source>
        <dbReference type="PIRNR" id="PIRNR037489"/>
    </source>
</evidence>
<feature type="binding site" evidence="5">
    <location>
        <position position="68"/>
    </location>
    <ligand>
        <name>a divalent metal cation</name>
        <dbReference type="ChEBI" id="CHEBI:60240"/>
        <label>1</label>
    </ligand>
</feature>
<keyword evidence="7" id="KW-1185">Reference proteome</keyword>
<dbReference type="InterPro" id="IPR015867">
    <property type="entry name" value="N-reg_PII/ATP_PRibTrfase_C"/>
</dbReference>
<accession>A0A4Y9AE56</accession>
<evidence type="ECO:0000256" key="1">
    <source>
        <dbReference type="ARBA" id="ARBA00006964"/>
    </source>
</evidence>
<feature type="binding site" evidence="5">
    <location>
        <position position="333"/>
    </location>
    <ligand>
        <name>a divalent metal cation</name>
        <dbReference type="ChEBI" id="CHEBI:60240"/>
        <label>1</label>
    </ligand>
</feature>
<name>A0A4Y9AE56_9BACI</name>
<organism evidence="6 7">
    <name type="scientific">Lentibacillus salicampi</name>
    <dbReference type="NCBI Taxonomy" id="175306"/>
    <lineage>
        <taxon>Bacteria</taxon>
        <taxon>Bacillati</taxon>
        <taxon>Bacillota</taxon>
        <taxon>Bacilli</taxon>
        <taxon>Bacillales</taxon>
        <taxon>Bacillaceae</taxon>
        <taxon>Lentibacillus</taxon>
    </lineage>
</organism>
<dbReference type="InterPro" id="IPR002678">
    <property type="entry name" value="DUF34/NIF3"/>
</dbReference>
<evidence type="ECO:0000256" key="3">
    <source>
        <dbReference type="ARBA" id="ARBA00022723"/>
    </source>
</evidence>
<evidence type="ECO:0000256" key="5">
    <source>
        <dbReference type="PIRSR" id="PIRSR602678-1"/>
    </source>
</evidence>
<feature type="binding site" evidence="5">
    <location>
        <position position="107"/>
    </location>
    <ligand>
        <name>a divalent metal cation</name>
        <dbReference type="ChEBI" id="CHEBI:60240"/>
        <label>1</label>
    </ligand>
</feature>
<reference evidence="6 7" key="1">
    <citation type="submission" date="2019-03" db="EMBL/GenBank/DDBJ databases">
        <title>Genome sequence of Lentibacillus salicampi ATCC BAA-719.</title>
        <authorList>
            <person name="Maclea K.S."/>
            <person name="Simoes Junior M."/>
        </authorList>
    </citation>
    <scope>NUCLEOTIDE SEQUENCE [LARGE SCALE GENOMIC DNA]</scope>
    <source>
        <strain evidence="6 7">ATCC BAA-719</strain>
    </source>
</reference>
<dbReference type="Gene3D" id="3.30.70.120">
    <property type="match status" value="1"/>
</dbReference>
<dbReference type="NCBIfam" id="TIGR00486">
    <property type="entry name" value="YbgI_SA1388"/>
    <property type="match status" value="1"/>
</dbReference>
<dbReference type="SUPFAM" id="SSF102705">
    <property type="entry name" value="NIF3 (NGG1p interacting factor 3)-like"/>
    <property type="match status" value="1"/>
</dbReference>
<dbReference type="InterPro" id="IPR036069">
    <property type="entry name" value="DUF34/NIF3_sf"/>
</dbReference>
<comment type="caution">
    <text evidence="6">The sequence shown here is derived from an EMBL/GenBank/DDBJ whole genome shotgun (WGS) entry which is preliminary data.</text>
</comment>
<dbReference type="Gene3D" id="3.40.1390.30">
    <property type="entry name" value="NIF3 (NGG1p interacting factor 3)-like"/>
    <property type="match status" value="1"/>
</dbReference>
<dbReference type="OrthoDB" id="9792792at2"/>
<dbReference type="FunFam" id="3.30.70.120:FF:000006">
    <property type="entry name" value="GTP cyclohydrolase 1 type 2 homolog"/>
    <property type="match status" value="1"/>
</dbReference>
<dbReference type="Proteomes" id="UP000298484">
    <property type="component" value="Unassembled WGS sequence"/>
</dbReference>
<keyword evidence="3 4" id="KW-0479">Metal-binding</keyword>
<proteinExistence type="inferred from homology"/>
<protein>
    <recommendedName>
        <fullName evidence="2 4">GTP cyclohydrolase 1 type 2 homolog</fullName>
    </recommendedName>
</protein>
<dbReference type="FunFam" id="3.40.1390.30:FF:000001">
    <property type="entry name" value="GTP cyclohydrolase 1 type 2"/>
    <property type="match status" value="1"/>
</dbReference>